<dbReference type="EMBL" id="CP012159">
    <property type="protein sequence ID" value="AKT42533.1"/>
    <property type="molecule type" value="Genomic_DNA"/>
</dbReference>
<reference evidence="2 3" key="1">
    <citation type="submission" date="2015-07" db="EMBL/GenBank/DDBJ databases">
        <title>Genome analysis of myxobacterium Chondromyces crocatus Cm c5 reveals a high potential for natural compound synthesis and the genetic basis for the loss of fruiting body formation.</title>
        <authorList>
            <person name="Zaburannyi N."/>
            <person name="Bunk B."/>
            <person name="Maier J."/>
            <person name="Overmann J."/>
            <person name="Mueller R."/>
        </authorList>
    </citation>
    <scope>NUCLEOTIDE SEQUENCE [LARGE SCALE GENOMIC DNA]</scope>
    <source>
        <strain evidence="2 3">Cm c5</strain>
    </source>
</reference>
<dbReference type="GO" id="GO:0003824">
    <property type="term" value="F:catalytic activity"/>
    <property type="evidence" value="ECO:0007669"/>
    <property type="project" value="InterPro"/>
</dbReference>
<keyword evidence="3" id="KW-1185">Reference proteome</keyword>
<proteinExistence type="predicted"/>
<evidence type="ECO:0000313" key="2">
    <source>
        <dbReference type="EMBL" id="AKT42533.1"/>
    </source>
</evidence>
<evidence type="ECO:0000259" key="1">
    <source>
        <dbReference type="Pfam" id="PF19580"/>
    </source>
</evidence>
<feature type="domain" description="Endonuclease/exonuclease/phosphatase" evidence="1">
    <location>
        <begin position="46"/>
        <end position="254"/>
    </location>
</feature>
<sequence>MGGGGGDGGSGATGPVVTEPLKVLNWNTQNFFDDQKNSNASAEIVVSTTNYRAQRAAVGAVLRQLDPDVAVLQEVENLRILRELNEDELGGAYPHHALIPSNDIRGINIGTLSKVPIDRTVSHKDDMFTKVGTNGPNYRFARDAVEVHITHAGRHVVLLGVHFISKASQSNEDKREAEAQRARAIADEIAAADPTAAIAVLGDYNDLPESPTVRAVEGSGSGAFENIGMLVPSADRWTYNYQGTLEKVDHQIVNPILRGMLQPDSPRILHSGEVDDASDHAPVMATYTVSAP</sequence>
<dbReference type="PANTHER" id="PTHR42834:SF1">
    <property type="entry name" value="ENDONUCLEASE_EXONUCLEASE_PHOSPHATASE FAMILY PROTEIN (AFU_ORTHOLOGUE AFUA_3G09210)"/>
    <property type="match status" value="1"/>
</dbReference>
<accession>A0A0K1EPI6</accession>
<protein>
    <recommendedName>
        <fullName evidence="1">Endonuclease/exonuclease/phosphatase domain-containing protein</fullName>
    </recommendedName>
</protein>
<dbReference type="KEGG" id="ccro:CMC5_067600"/>
<dbReference type="InterPro" id="IPR036691">
    <property type="entry name" value="Endo/exonu/phosph_ase_sf"/>
</dbReference>
<dbReference type="AlphaFoldDB" id="A0A0K1EPI6"/>
<dbReference type="Pfam" id="PF19580">
    <property type="entry name" value="Exo_endo_phos_3"/>
    <property type="match status" value="1"/>
</dbReference>
<dbReference type="Gene3D" id="3.60.10.10">
    <property type="entry name" value="Endonuclease/exonuclease/phosphatase"/>
    <property type="match status" value="1"/>
</dbReference>
<dbReference type="STRING" id="52.CMC5_067600"/>
<gene>
    <name evidence="2" type="ORF">CMC5_067600</name>
</gene>
<dbReference type="SUPFAM" id="SSF56219">
    <property type="entry name" value="DNase I-like"/>
    <property type="match status" value="1"/>
</dbReference>
<organism evidence="2 3">
    <name type="scientific">Chondromyces crocatus</name>
    <dbReference type="NCBI Taxonomy" id="52"/>
    <lineage>
        <taxon>Bacteria</taxon>
        <taxon>Pseudomonadati</taxon>
        <taxon>Myxococcota</taxon>
        <taxon>Polyangia</taxon>
        <taxon>Polyangiales</taxon>
        <taxon>Polyangiaceae</taxon>
        <taxon>Chondromyces</taxon>
    </lineage>
</organism>
<dbReference type="PANTHER" id="PTHR42834">
    <property type="entry name" value="ENDONUCLEASE/EXONUCLEASE/PHOSPHATASE FAMILY PROTEIN (AFU_ORTHOLOGUE AFUA_3G09210)"/>
    <property type="match status" value="1"/>
</dbReference>
<dbReference type="InterPro" id="IPR005135">
    <property type="entry name" value="Endo/exonuclease/phosphatase"/>
</dbReference>
<name>A0A0K1EPI6_CHOCO</name>
<dbReference type="Proteomes" id="UP000067626">
    <property type="component" value="Chromosome"/>
</dbReference>
<evidence type="ECO:0000313" key="3">
    <source>
        <dbReference type="Proteomes" id="UP000067626"/>
    </source>
</evidence>